<evidence type="ECO:0000256" key="2">
    <source>
        <dbReference type="ARBA" id="ARBA00022857"/>
    </source>
</evidence>
<comment type="caution">
    <text evidence="6">The sequence shown here is derived from an EMBL/GenBank/DDBJ whole genome shotgun (WGS) entry which is preliminary data.</text>
</comment>
<dbReference type="PANTHER" id="PTHR43150:SF2">
    <property type="entry name" value="HYPERKINETIC, ISOFORM M"/>
    <property type="match status" value="1"/>
</dbReference>
<keyword evidence="3" id="KW-0560">Oxidoreductase</keyword>
<evidence type="ECO:0000256" key="1">
    <source>
        <dbReference type="ARBA" id="ARBA00006515"/>
    </source>
</evidence>
<name>A0A9P7K3J2_9AGAR</name>
<gene>
    <name evidence="6" type="ORF">H0H81_011236</name>
</gene>
<evidence type="ECO:0000256" key="4">
    <source>
        <dbReference type="SAM" id="MobiDB-lite"/>
    </source>
</evidence>
<dbReference type="Gene3D" id="3.20.20.100">
    <property type="entry name" value="NADP-dependent oxidoreductase domain"/>
    <property type="match status" value="1"/>
</dbReference>
<feature type="domain" description="NADP-dependent oxidoreductase" evidence="5">
    <location>
        <begin position="18"/>
        <end position="70"/>
    </location>
</feature>
<reference evidence="6" key="1">
    <citation type="submission" date="2021-02" db="EMBL/GenBank/DDBJ databases">
        <authorList>
            <person name="Nieuwenhuis M."/>
            <person name="Van De Peppel L.J.J."/>
        </authorList>
    </citation>
    <scope>NUCLEOTIDE SEQUENCE</scope>
    <source>
        <strain evidence="6">D49</strain>
    </source>
</reference>
<comment type="similarity">
    <text evidence="1">Belongs to the shaker potassium channel beta subunit family.</text>
</comment>
<reference evidence="6" key="2">
    <citation type="submission" date="2021-10" db="EMBL/GenBank/DDBJ databases">
        <title>Phylogenomics reveals ancestral predisposition of the termite-cultivated fungus Termitomyces towards a domesticated lifestyle.</title>
        <authorList>
            <person name="Auxier B."/>
            <person name="Grum-Grzhimaylo A."/>
            <person name="Cardenas M.E."/>
            <person name="Lodge J.D."/>
            <person name="Laessoe T."/>
            <person name="Pedersen O."/>
            <person name="Smith M.E."/>
            <person name="Kuyper T.W."/>
            <person name="Franco-Molano E.A."/>
            <person name="Baroni T.J."/>
            <person name="Aanen D.K."/>
        </authorList>
    </citation>
    <scope>NUCLEOTIDE SEQUENCE</scope>
    <source>
        <strain evidence="6">D49</strain>
    </source>
</reference>
<proteinExistence type="inferred from homology"/>
<dbReference type="Pfam" id="PF00248">
    <property type="entry name" value="Aldo_ket_red"/>
    <property type="match status" value="1"/>
</dbReference>
<dbReference type="InterPro" id="IPR005399">
    <property type="entry name" value="K_chnl_volt-dep_bsu_KCNAB-rel"/>
</dbReference>
<evidence type="ECO:0000256" key="3">
    <source>
        <dbReference type="ARBA" id="ARBA00023002"/>
    </source>
</evidence>
<dbReference type="SUPFAM" id="SSF51430">
    <property type="entry name" value="NAD(P)-linked oxidoreductase"/>
    <property type="match status" value="1"/>
</dbReference>
<organism evidence="6 7">
    <name type="scientific">Sphagnurus paluster</name>
    <dbReference type="NCBI Taxonomy" id="117069"/>
    <lineage>
        <taxon>Eukaryota</taxon>
        <taxon>Fungi</taxon>
        <taxon>Dikarya</taxon>
        <taxon>Basidiomycota</taxon>
        <taxon>Agaricomycotina</taxon>
        <taxon>Agaricomycetes</taxon>
        <taxon>Agaricomycetidae</taxon>
        <taxon>Agaricales</taxon>
        <taxon>Tricholomatineae</taxon>
        <taxon>Lyophyllaceae</taxon>
        <taxon>Sphagnurus</taxon>
    </lineage>
</organism>
<sequence>MPANVIKFIVGLSEQVFFTVRRKDDVIAPKTPESYSYVNQRGLSCKHICDSVSNSLQRLQLDYIDILQCEYLVNLRQGERTSAEPVTGHRFDPETPIETVRDAG</sequence>
<dbReference type="GO" id="GO:0016491">
    <property type="term" value="F:oxidoreductase activity"/>
    <property type="evidence" value="ECO:0007669"/>
    <property type="project" value="UniProtKB-KW"/>
</dbReference>
<dbReference type="InterPro" id="IPR036812">
    <property type="entry name" value="NAD(P)_OxRdtase_dom_sf"/>
</dbReference>
<feature type="region of interest" description="Disordered" evidence="4">
    <location>
        <begin position="83"/>
        <end position="104"/>
    </location>
</feature>
<protein>
    <recommendedName>
        <fullName evidence="5">NADP-dependent oxidoreductase domain-containing protein</fullName>
    </recommendedName>
</protein>
<dbReference type="Proteomes" id="UP000717328">
    <property type="component" value="Unassembled WGS sequence"/>
</dbReference>
<evidence type="ECO:0000313" key="7">
    <source>
        <dbReference type="Proteomes" id="UP000717328"/>
    </source>
</evidence>
<dbReference type="AlphaFoldDB" id="A0A9P7K3J2"/>
<keyword evidence="2" id="KW-0521">NADP</keyword>
<dbReference type="InterPro" id="IPR023210">
    <property type="entry name" value="NADP_OxRdtase_dom"/>
</dbReference>
<dbReference type="PANTHER" id="PTHR43150">
    <property type="entry name" value="HYPERKINETIC, ISOFORM M"/>
    <property type="match status" value="1"/>
</dbReference>
<keyword evidence="7" id="KW-1185">Reference proteome</keyword>
<dbReference type="EMBL" id="JABCKI010006090">
    <property type="protein sequence ID" value="KAG5635443.1"/>
    <property type="molecule type" value="Genomic_DNA"/>
</dbReference>
<dbReference type="OrthoDB" id="1720422at2759"/>
<evidence type="ECO:0000259" key="5">
    <source>
        <dbReference type="Pfam" id="PF00248"/>
    </source>
</evidence>
<evidence type="ECO:0000313" key="6">
    <source>
        <dbReference type="EMBL" id="KAG5635443.1"/>
    </source>
</evidence>
<accession>A0A9P7K3J2</accession>